<dbReference type="OrthoDB" id="3191472at2"/>
<organism evidence="1 2">
    <name type="scientific">Clostridium fermenticellae</name>
    <dbReference type="NCBI Taxonomy" id="2068654"/>
    <lineage>
        <taxon>Bacteria</taxon>
        <taxon>Bacillati</taxon>
        <taxon>Bacillota</taxon>
        <taxon>Clostridia</taxon>
        <taxon>Eubacteriales</taxon>
        <taxon>Clostridiaceae</taxon>
        <taxon>Clostridium</taxon>
    </lineage>
</organism>
<dbReference type="PANTHER" id="PTHR40056">
    <property type="entry name" value="HYPOTHETICAL CYTOSOLIC PROTEIN"/>
    <property type="match status" value="1"/>
</dbReference>
<dbReference type="PANTHER" id="PTHR40056:SF1">
    <property type="entry name" value="DUF1836 DOMAIN-CONTAINING PROTEIN"/>
    <property type="match status" value="1"/>
</dbReference>
<dbReference type="Proteomes" id="UP000266301">
    <property type="component" value="Chromosome"/>
</dbReference>
<dbReference type="AlphaFoldDB" id="A0A386H4I2"/>
<dbReference type="Pfam" id="PF08876">
    <property type="entry name" value="DUF1836"/>
    <property type="match status" value="1"/>
</dbReference>
<evidence type="ECO:0000313" key="1">
    <source>
        <dbReference type="EMBL" id="AYD40544.1"/>
    </source>
</evidence>
<keyword evidence="2" id="KW-1185">Reference proteome</keyword>
<gene>
    <name evidence="1" type="ORF">D4Z93_08390</name>
</gene>
<dbReference type="EMBL" id="CP032416">
    <property type="protein sequence ID" value="AYD40544.1"/>
    <property type="molecule type" value="Genomic_DNA"/>
</dbReference>
<dbReference type="KEGG" id="cfer:D4Z93_08390"/>
<protein>
    <submittedName>
        <fullName evidence="1">DUF1836 domain-containing protein</fullName>
    </submittedName>
</protein>
<name>A0A386H4I2_9CLOT</name>
<evidence type="ECO:0000313" key="2">
    <source>
        <dbReference type="Proteomes" id="UP000266301"/>
    </source>
</evidence>
<sequence length="192" mass="22592">MGDIKKNVLESIEELNLNQEIELSDIPKLDLYMDQVITLFETSLSGTKRSEEDKLLTKTMINNYTKDKILMPIKNKKYSRNHIIMMIFLYNLKQILSINDIKLLLNKIVVNSKEEENMKLDSLYQVFLNIKKADEVSLKEEIENKVNSILKESEKLDRSDDYEKLLLVVLTLINNANMQRRTAEKIIDKYFK</sequence>
<reference evidence="1 2" key="1">
    <citation type="journal article" date="2019" name="Int. J. Syst. Evol. Microbiol.">
        <title>Clostridium fermenticellae sp. nov., isolated from the mud in a fermentation cellar for the production of the Chinese liquor, baijiu.</title>
        <authorList>
            <person name="Xu P.X."/>
            <person name="Chai L.J."/>
            <person name="Qiu T."/>
            <person name="Zhang X.J."/>
            <person name="Lu Z.M."/>
            <person name="Xiao C."/>
            <person name="Wang S.T."/>
            <person name="Shen C.H."/>
            <person name="Shi J.S."/>
            <person name="Xu Z.H."/>
        </authorList>
    </citation>
    <scope>NUCLEOTIDE SEQUENCE [LARGE SCALE GENOMIC DNA]</scope>
    <source>
        <strain evidence="1 2">JN500901</strain>
    </source>
</reference>
<dbReference type="InterPro" id="IPR014975">
    <property type="entry name" value="DUF1836"/>
</dbReference>
<proteinExistence type="predicted"/>
<dbReference type="RefSeq" id="WP_119972445.1">
    <property type="nucleotide sequence ID" value="NZ_CP032416.1"/>
</dbReference>
<accession>A0A386H4I2</accession>